<name>A0A1Y6CPK3_9BACT</name>
<dbReference type="RefSeq" id="WP_159455733.1">
    <property type="nucleotide sequence ID" value="NZ_FWZT01000039.1"/>
</dbReference>
<dbReference type="STRING" id="1513793.SAMN06296036_1393"/>
<keyword evidence="1" id="KW-0175">Coiled coil</keyword>
<dbReference type="InterPro" id="IPR010281">
    <property type="entry name" value="DUF885"/>
</dbReference>
<sequence>MQYLLTIGLAAFICTKGFAVAEDEKAKALFENLYAEYLELRPEVATRQGKKIGFDRWRDYSIQGESKVFEQAKEHLKRLKTELSREKLNQKNQLVYDLIKFQYEQELEAYQWRVHHSPINHMRGVHKEFVSLLTNYHTVDSLSDAQAYLKRLGGIPSALQGVSTRLDRAVKNKIYGSHQTYTRIQDALQKILKSLPIADNSSEQLFFSDFRNKVETLKISDKDKQALLKQAKHTLNKRVHPALQKFLTKVKKIQAANRSDDGLWRNPKGKEYYQNRLNYFTSTQMRASEVHQLGLREVSRIHGEMKLIKDKVGYKGTLQEFFTHMRSNKKFILPNTDEGRKLYIDSLEQYKQLMKDNIHLAFSRMPIAKLEIKRVEPYREKNSSAAFYQSGVPDGSKPGVYYANLADMNGMPTYLAESLFYHEAVPGHHFERSISIERQGVPQFQRYFKNTAYTEGWALYAEALAKELGGFKDPYSDFGRLNWELRRALRLVVDTGLHDQGWSRQKAIDYFKNNSSFPMSDVVNQIDRYLVIPGQATAYKIGMIKIQELRQLAEEKLGKKFVLAEFHDFLLGQGPLPLTIVESQVMSWIEMKGR</sequence>
<proteinExistence type="predicted"/>
<dbReference type="PANTHER" id="PTHR33361">
    <property type="entry name" value="GLR0591 PROTEIN"/>
    <property type="match status" value="1"/>
</dbReference>
<dbReference type="AlphaFoldDB" id="A0A1Y6CPK3"/>
<dbReference type="Proteomes" id="UP000192907">
    <property type="component" value="Unassembled WGS sequence"/>
</dbReference>
<organism evidence="2 3">
    <name type="scientific">Pseudobacteriovorax antillogorgiicola</name>
    <dbReference type="NCBI Taxonomy" id="1513793"/>
    <lineage>
        <taxon>Bacteria</taxon>
        <taxon>Pseudomonadati</taxon>
        <taxon>Bdellovibrionota</taxon>
        <taxon>Oligoflexia</taxon>
        <taxon>Oligoflexales</taxon>
        <taxon>Pseudobacteriovoracaceae</taxon>
        <taxon>Pseudobacteriovorax</taxon>
    </lineage>
</organism>
<gene>
    <name evidence="2" type="ORF">SAMN06296036_1393</name>
</gene>
<evidence type="ECO:0000313" key="3">
    <source>
        <dbReference type="Proteomes" id="UP000192907"/>
    </source>
</evidence>
<evidence type="ECO:0000313" key="2">
    <source>
        <dbReference type="EMBL" id="SMF81988.1"/>
    </source>
</evidence>
<dbReference type="EMBL" id="FWZT01000039">
    <property type="protein sequence ID" value="SMF81988.1"/>
    <property type="molecule type" value="Genomic_DNA"/>
</dbReference>
<protein>
    <submittedName>
        <fullName evidence="2">Uncharacterized conserved protein, DUF885 familyt</fullName>
    </submittedName>
</protein>
<reference evidence="3" key="1">
    <citation type="submission" date="2017-04" db="EMBL/GenBank/DDBJ databases">
        <authorList>
            <person name="Varghese N."/>
            <person name="Submissions S."/>
        </authorList>
    </citation>
    <scope>NUCLEOTIDE SEQUENCE [LARGE SCALE GENOMIC DNA]</scope>
    <source>
        <strain evidence="3">RKEM611</strain>
    </source>
</reference>
<feature type="coiled-coil region" evidence="1">
    <location>
        <begin position="62"/>
        <end position="93"/>
    </location>
</feature>
<accession>A0A1Y6CPK3</accession>
<dbReference type="Pfam" id="PF05960">
    <property type="entry name" value="DUF885"/>
    <property type="match status" value="1"/>
</dbReference>
<dbReference type="PANTHER" id="PTHR33361:SF16">
    <property type="entry name" value="DUF885 DOMAIN-CONTAINING PROTEIN"/>
    <property type="match status" value="1"/>
</dbReference>
<evidence type="ECO:0000256" key="1">
    <source>
        <dbReference type="SAM" id="Coils"/>
    </source>
</evidence>
<keyword evidence="3" id="KW-1185">Reference proteome</keyword>